<dbReference type="Proteomes" id="UP000887159">
    <property type="component" value="Unassembled WGS sequence"/>
</dbReference>
<evidence type="ECO:0000313" key="2">
    <source>
        <dbReference type="Proteomes" id="UP000887159"/>
    </source>
</evidence>
<gene>
    <name evidence="1" type="ORF">TNCV_419011</name>
</gene>
<protein>
    <submittedName>
        <fullName evidence="1">Uncharacterized protein</fullName>
    </submittedName>
</protein>
<accession>A0A8X6S4W2</accession>
<keyword evidence="2" id="KW-1185">Reference proteome</keyword>
<organism evidence="1 2">
    <name type="scientific">Trichonephila clavipes</name>
    <name type="common">Golden silk orbweaver</name>
    <name type="synonym">Nephila clavipes</name>
    <dbReference type="NCBI Taxonomy" id="2585209"/>
    <lineage>
        <taxon>Eukaryota</taxon>
        <taxon>Metazoa</taxon>
        <taxon>Ecdysozoa</taxon>
        <taxon>Arthropoda</taxon>
        <taxon>Chelicerata</taxon>
        <taxon>Arachnida</taxon>
        <taxon>Araneae</taxon>
        <taxon>Araneomorphae</taxon>
        <taxon>Entelegynae</taxon>
        <taxon>Araneoidea</taxon>
        <taxon>Nephilidae</taxon>
        <taxon>Trichonephila</taxon>
    </lineage>
</organism>
<name>A0A8X6S4W2_TRICX</name>
<comment type="caution">
    <text evidence="1">The sequence shown here is derived from an EMBL/GenBank/DDBJ whole genome shotgun (WGS) entry which is preliminary data.</text>
</comment>
<sequence length="70" mass="8013">MSTQDRSEAAENSTGKLNNIIRKDPNFWVFRADLEKPGVNFRAAEDMLGRQLYIRVHCWTIAKDGSQIAM</sequence>
<proteinExistence type="predicted"/>
<evidence type="ECO:0000313" key="1">
    <source>
        <dbReference type="EMBL" id="GFY04645.1"/>
    </source>
</evidence>
<dbReference type="AlphaFoldDB" id="A0A8X6S4W2"/>
<dbReference type="EMBL" id="BMAU01021245">
    <property type="protein sequence ID" value="GFY04645.1"/>
    <property type="molecule type" value="Genomic_DNA"/>
</dbReference>
<reference evidence="1" key="1">
    <citation type="submission" date="2020-08" db="EMBL/GenBank/DDBJ databases">
        <title>Multicomponent nature underlies the extraordinary mechanical properties of spider dragline silk.</title>
        <authorList>
            <person name="Kono N."/>
            <person name="Nakamura H."/>
            <person name="Mori M."/>
            <person name="Yoshida Y."/>
            <person name="Ohtoshi R."/>
            <person name="Malay A.D."/>
            <person name="Moran D.A.P."/>
            <person name="Tomita M."/>
            <person name="Numata K."/>
            <person name="Arakawa K."/>
        </authorList>
    </citation>
    <scope>NUCLEOTIDE SEQUENCE</scope>
</reference>